<dbReference type="GO" id="GO:0008673">
    <property type="term" value="F:2-dehydro-3-deoxygluconokinase activity"/>
    <property type="evidence" value="ECO:0007669"/>
    <property type="project" value="TreeGrafter"/>
</dbReference>
<keyword evidence="6" id="KW-1185">Reference proteome</keyword>
<dbReference type="GO" id="GO:0042840">
    <property type="term" value="P:D-glucuronate catabolic process"/>
    <property type="evidence" value="ECO:0007669"/>
    <property type="project" value="TreeGrafter"/>
</dbReference>
<proteinExistence type="inferred from homology"/>
<evidence type="ECO:0000259" key="4">
    <source>
        <dbReference type="Pfam" id="PF00294"/>
    </source>
</evidence>
<evidence type="ECO:0000256" key="1">
    <source>
        <dbReference type="ARBA" id="ARBA00010688"/>
    </source>
</evidence>
<dbReference type="RefSeq" id="WP_073139360.1">
    <property type="nucleotide sequence ID" value="NZ_FQUV01000001.1"/>
</dbReference>
<dbReference type="OrthoDB" id="9776822at2"/>
<gene>
    <name evidence="5" type="ORF">SAMN05444273_101283</name>
</gene>
<evidence type="ECO:0000313" key="5">
    <source>
        <dbReference type="EMBL" id="SHE38770.1"/>
    </source>
</evidence>
<dbReference type="InterPro" id="IPR050306">
    <property type="entry name" value="PfkB_Carbo_kinase"/>
</dbReference>
<dbReference type="GO" id="GO:0005829">
    <property type="term" value="C:cytosol"/>
    <property type="evidence" value="ECO:0007669"/>
    <property type="project" value="TreeGrafter"/>
</dbReference>
<dbReference type="Pfam" id="PF00294">
    <property type="entry name" value="PfkB"/>
    <property type="match status" value="1"/>
</dbReference>
<evidence type="ECO:0000256" key="3">
    <source>
        <dbReference type="ARBA" id="ARBA00022777"/>
    </source>
</evidence>
<keyword evidence="2" id="KW-0808">Transferase</keyword>
<dbReference type="EMBL" id="FQUV01000001">
    <property type="protein sequence ID" value="SHE38770.1"/>
    <property type="molecule type" value="Genomic_DNA"/>
</dbReference>
<accession>A0A1M4T2W5</accession>
<name>A0A1M4T2W5_9RHOB</name>
<dbReference type="CDD" id="cd01166">
    <property type="entry name" value="KdgK"/>
    <property type="match status" value="1"/>
</dbReference>
<feature type="domain" description="Carbohydrate kinase PfkB" evidence="4">
    <location>
        <begin position="3"/>
        <end position="295"/>
    </location>
</feature>
<dbReference type="InterPro" id="IPR011611">
    <property type="entry name" value="PfkB_dom"/>
</dbReference>
<reference evidence="6" key="1">
    <citation type="submission" date="2016-11" db="EMBL/GenBank/DDBJ databases">
        <authorList>
            <person name="Varghese N."/>
            <person name="Submissions S."/>
        </authorList>
    </citation>
    <scope>NUCLEOTIDE SEQUENCE [LARGE SCALE GENOMIC DNA]</scope>
    <source>
        <strain evidence="6">DSM 100566</strain>
    </source>
</reference>
<dbReference type="GO" id="GO:0006974">
    <property type="term" value="P:DNA damage response"/>
    <property type="evidence" value="ECO:0007669"/>
    <property type="project" value="TreeGrafter"/>
</dbReference>
<dbReference type="Gene3D" id="3.40.1190.20">
    <property type="match status" value="1"/>
</dbReference>
<evidence type="ECO:0000313" key="6">
    <source>
        <dbReference type="Proteomes" id="UP000184144"/>
    </source>
</evidence>
<dbReference type="GO" id="GO:0019698">
    <property type="term" value="P:D-galacturonate catabolic process"/>
    <property type="evidence" value="ECO:0007669"/>
    <property type="project" value="TreeGrafter"/>
</dbReference>
<evidence type="ECO:0000256" key="2">
    <source>
        <dbReference type="ARBA" id="ARBA00022679"/>
    </source>
</evidence>
<dbReference type="PANTHER" id="PTHR43085:SF15">
    <property type="entry name" value="2-DEHYDRO-3-DEOXYGLUCONOKINASE"/>
    <property type="match status" value="1"/>
</dbReference>
<keyword evidence="3 5" id="KW-0418">Kinase</keyword>
<dbReference type="SUPFAM" id="SSF53613">
    <property type="entry name" value="Ribokinase-like"/>
    <property type="match status" value="1"/>
</dbReference>
<dbReference type="STRING" id="1486859.SAMN05444273_101283"/>
<comment type="similarity">
    <text evidence="1">Belongs to the carbohydrate kinase PfkB family.</text>
</comment>
<organism evidence="5 6">
    <name type="scientific">Litoreibacter ascidiaceicola</name>
    <dbReference type="NCBI Taxonomy" id="1486859"/>
    <lineage>
        <taxon>Bacteria</taxon>
        <taxon>Pseudomonadati</taxon>
        <taxon>Pseudomonadota</taxon>
        <taxon>Alphaproteobacteria</taxon>
        <taxon>Rhodobacterales</taxon>
        <taxon>Roseobacteraceae</taxon>
        <taxon>Litoreibacter</taxon>
    </lineage>
</organism>
<dbReference type="PANTHER" id="PTHR43085">
    <property type="entry name" value="HEXOKINASE FAMILY MEMBER"/>
    <property type="match status" value="1"/>
</dbReference>
<dbReference type="Proteomes" id="UP000184144">
    <property type="component" value="Unassembled WGS sequence"/>
</dbReference>
<dbReference type="AlphaFoldDB" id="A0A1M4T2W5"/>
<protein>
    <submittedName>
        <fullName evidence="5">2-keto-3-deoxygluconate kinase</fullName>
    </submittedName>
</protein>
<sequence>MRVLAIGECMAELAPTKTEGDFRLGFAGDTFNTAWYLARCAPQVEVSYLTVVGNDAISNKMTDFMRDSGIVDRFVQVSPDKTVGLYLISLDEGERSFSYWRGQSAARGLADDPTALDSAMAHGDLIYFSGITLAILNSERRAALLNALRKARAAGKTIAFDPNLRPKLWVSPGDMKRAIMEGAAVSDLVLPSFEDEAVWFDDASPTATAERYLEAGARTIIVKNGADPVLYVNGSARSEVAVAPVATLVDTTAAGDSFNAGVFARHAAGDTISDGVAYACALSRAVVQQRGALVPVDPASLPRPTNS</sequence>
<dbReference type="InterPro" id="IPR029056">
    <property type="entry name" value="Ribokinase-like"/>
</dbReference>